<evidence type="ECO:0000256" key="1">
    <source>
        <dbReference type="SAM" id="MobiDB-lite"/>
    </source>
</evidence>
<evidence type="ECO:0000313" key="3">
    <source>
        <dbReference type="Proteomes" id="UP000292958"/>
    </source>
</evidence>
<dbReference type="RefSeq" id="WP_165420084.1">
    <property type="nucleotide sequence ID" value="NZ_SHKW01000001.1"/>
</dbReference>
<evidence type="ECO:0000313" key="2">
    <source>
        <dbReference type="EMBL" id="RZU41498.1"/>
    </source>
</evidence>
<feature type="compositionally biased region" description="Polar residues" evidence="1">
    <location>
        <begin position="1"/>
        <end position="13"/>
    </location>
</feature>
<accession>A0A4Q7YV35</accession>
<sequence length="134" mass="14747">MANLEGNNPNQRSSVHKDPGTFDDTVRKVGPDVTATLDNSSSKPTEWAGSEALQSPTPGERESPADVDDRKPGLRTIDDADVDDEDDEDEDDDDDDDEDEDDDDEALGDEGGSERIYLALSANRYHLSQQPRRI</sequence>
<dbReference type="AlphaFoldDB" id="A0A4Q7YV35"/>
<comment type="caution">
    <text evidence="2">The sequence shown here is derived from an EMBL/GenBank/DDBJ whole genome shotgun (WGS) entry which is preliminary data.</text>
</comment>
<feature type="compositionally biased region" description="Basic and acidic residues" evidence="1">
    <location>
        <begin position="15"/>
        <end position="30"/>
    </location>
</feature>
<name>A0A4Q7YV35_9BACT</name>
<gene>
    <name evidence="2" type="ORF">BDD14_3021</name>
</gene>
<reference evidence="2 3" key="1">
    <citation type="submission" date="2019-02" db="EMBL/GenBank/DDBJ databases">
        <title>Genomic Encyclopedia of Archaeal and Bacterial Type Strains, Phase II (KMG-II): from individual species to whole genera.</title>
        <authorList>
            <person name="Goeker M."/>
        </authorList>
    </citation>
    <scope>NUCLEOTIDE SEQUENCE [LARGE SCALE GENOMIC DNA]</scope>
    <source>
        <strain evidence="2 3">DSM 18101</strain>
    </source>
</reference>
<feature type="compositionally biased region" description="Acidic residues" evidence="1">
    <location>
        <begin position="79"/>
        <end position="108"/>
    </location>
</feature>
<feature type="compositionally biased region" description="Basic and acidic residues" evidence="1">
    <location>
        <begin position="59"/>
        <end position="78"/>
    </location>
</feature>
<organism evidence="2 3">
    <name type="scientific">Edaphobacter modestus</name>
    <dbReference type="NCBI Taxonomy" id="388466"/>
    <lineage>
        <taxon>Bacteria</taxon>
        <taxon>Pseudomonadati</taxon>
        <taxon>Acidobacteriota</taxon>
        <taxon>Terriglobia</taxon>
        <taxon>Terriglobales</taxon>
        <taxon>Acidobacteriaceae</taxon>
        <taxon>Edaphobacter</taxon>
    </lineage>
</organism>
<feature type="region of interest" description="Disordered" evidence="1">
    <location>
        <begin position="1"/>
        <end position="117"/>
    </location>
</feature>
<proteinExistence type="predicted"/>
<keyword evidence="3" id="KW-1185">Reference proteome</keyword>
<protein>
    <submittedName>
        <fullName evidence="2">Uncharacterized protein</fullName>
    </submittedName>
</protein>
<dbReference type="Proteomes" id="UP000292958">
    <property type="component" value="Unassembled WGS sequence"/>
</dbReference>
<dbReference type="EMBL" id="SHKW01000001">
    <property type="protein sequence ID" value="RZU41498.1"/>
    <property type="molecule type" value="Genomic_DNA"/>
</dbReference>